<proteinExistence type="predicted"/>
<gene>
    <name evidence="2" type="ORF">UFOPK1410_00634</name>
</gene>
<reference evidence="2" key="1">
    <citation type="submission" date="2020-05" db="EMBL/GenBank/DDBJ databases">
        <authorList>
            <person name="Chiriac C."/>
            <person name="Salcher M."/>
            <person name="Ghai R."/>
            <person name="Kavagutti S V."/>
        </authorList>
    </citation>
    <scope>NUCLEOTIDE SEQUENCE</scope>
</reference>
<dbReference type="GO" id="GO:0016491">
    <property type="term" value="F:oxidoreductase activity"/>
    <property type="evidence" value="ECO:0007669"/>
    <property type="project" value="InterPro"/>
</dbReference>
<dbReference type="Pfam" id="PF09995">
    <property type="entry name" value="MPAB_Lcp_cat"/>
    <property type="match status" value="1"/>
</dbReference>
<dbReference type="InterPro" id="IPR018713">
    <property type="entry name" value="MPAB/Lcp_cat_dom"/>
</dbReference>
<protein>
    <submittedName>
        <fullName evidence="2">Unannotated protein</fullName>
    </submittedName>
</protein>
<name>A0A6J6BML5_9ZZZZ</name>
<feature type="domain" description="ER-bound oxygenase mpaB/mpaB'/Rubber oxygenase catalytic" evidence="1">
    <location>
        <begin position="55"/>
        <end position="266"/>
    </location>
</feature>
<sequence length="305" mass="33343">MRSALAKTKNNKLQEFFSIQFRKLLSGAADGTPPWLAVIADGETGGLFLPTDEPWKVHRDFGTLVGGVRALLMQALHPGSLAGVAQHSRYEQDALGRLSGTIRWLTVTTFGSHAAVAGEASRVNRLHERVAGSYESTSGTKPYRAADTDLLAWVHVAFTDSFLSAHNTYCKNTVDADAYVEQWGRSVAPLGLTRVPTSLEELDQAVAGFAPALRADDTTLRVVSFIKNPPLPPLVRSIYRVLWLAAVYSLRDEHRELLGLKKPGRWVVGVTRFLLVSIRLLIGPESPIEDGALARLQRIGLLGLK</sequence>
<dbReference type="AlphaFoldDB" id="A0A6J6BML5"/>
<dbReference type="PANTHER" id="PTHR36151">
    <property type="entry name" value="BLR2777 PROTEIN"/>
    <property type="match status" value="1"/>
</dbReference>
<evidence type="ECO:0000313" key="2">
    <source>
        <dbReference type="EMBL" id="CAB4539623.1"/>
    </source>
</evidence>
<organism evidence="2">
    <name type="scientific">freshwater metagenome</name>
    <dbReference type="NCBI Taxonomy" id="449393"/>
    <lineage>
        <taxon>unclassified sequences</taxon>
        <taxon>metagenomes</taxon>
        <taxon>ecological metagenomes</taxon>
    </lineage>
</organism>
<evidence type="ECO:0000259" key="1">
    <source>
        <dbReference type="Pfam" id="PF09995"/>
    </source>
</evidence>
<dbReference type="EMBL" id="CAEZSH010000067">
    <property type="protein sequence ID" value="CAB4539623.1"/>
    <property type="molecule type" value="Genomic_DNA"/>
</dbReference>
<dbReference type="PANTHER" id="PTHR36151:SF3">
    <property type="entry name" value="ER-BOUND OXYGENASE MPAB_MPAB'_RUBBER OXYGENASE CATALYTIC DOMAIN-CONTAINING PROTEIN"/>
    <property type="match status" value="1"/>
</dbReference>
<accession>A0A6J6BML5</accession>